<dbReference type="Proteomes" id="UP000001876">
    <property type="component" value="Unassembled WGS sequence"/>
</dbReference>
<dbReference type="Pfam" id="PF15072">
    <property type="entry name" value="HROB"/>
    <property type="match status" value="1"/>
</dbReference>
<dbReference type="PANTHER" id="PTHR14523">
    <property type="entry name" value="UNCHARACTERIZED PROTEIN C17ORF53 HOMOLOG"/>
    <property type="match status" value="1"/>
</dbReference>
<evidence type="ECO:0000313" key="4">
    <source>
        <dbReference type="Proteomes" id="UP000001876"/>
    </source>
</evidence>
<dbReference type="InterPro" id="IPR058570">
    <property type="entry name" value="HROB_OB"/>
</dbReference>
<accession>C1MIS1</accession>
<gene>
    <name evidence="3" type="ORF">MICPUCDRAFT_38156</name>
</gene>
<evidence type="ECO:0000259" key="2">
    <source>
        <dbReference type="Pfam" id="PF15072"/>
    </source>
</evidence>
<protein>
    <submittedName>
        <fullName evidence="3">Predicted protein</fullName>
    </submittedName>
</protein>
<dbReference type="OrthoDB" id="550780at2759"/>
<dbReference type="PANTHER" id="PTHR14523:SF1">
    <property type="entry name" value="HOMOLOGOUS RECOMBINATION OB-FOLD PROTEIN"/>
    <property type="match status" value="1"/>
</dbReference>
<feature type="compositionally biased region" description="Basic and acidic residues" evidence="1">
    <location>
        <begin position="226"/>
        <end position="256"/>
    </location>
</feature>
<dbReference type="KEGG" id="mpp:MICPUCDRAFT_38156"/>
<sequence length="400" mass="43264">MSTPPPKYRIPGPAGALQEALRRGKAAEQIEAGDVPVPDDETAHQDPYDPAESPWFKTSSWLELMDALDLKKFDPESPMLRTNVAWILNGGWRGYRVHRLAVIIIDAFESPWGDLKVSLADPTGVIRCTIHKEVLEGYPNAMVVGGSMLLKDVPVLTLAEATEHYLCVTNNELVQVFDRGLKDAEDILRKPEAFGMEPNDDFLDDMDTDDDDEATDDDGDGGDGDGGTRRKTREDSAAERKRREDEARAEFARRVEALTPQSARGRVGGATPDTPESIAARIHSQVEEIEKIQDEREAKHKRRCEARAAENAKKEREGPSPLELLRRLPVEGDAGGEGVGGGGLSAFALAAANILKRKEPEPAAGGDGGGGGGLESPNPSQEPRRSREGGGGTEDGMDAT</sequence>
<feature type="compositionally biased region" description="Acidic residues" evidence="1">
    <location>
        <begin position="198"/>
        <end position="223"/>
    </location>
</feature>
<dbReference type="EMBL" id="GG663735">
    <property type="protein sequence ID" value="EEH60433.1"/>
    <property type="molecule type" value="Genomic_DNA"/>
</dbReference>
<evidence type="ECO:0000313" key="3">
    <source>
        <dbReference type="EMBL" id="EEH60433.1"/>
    </source>
</evidence>
<feature type="compositionally biased region" description="Basic and acidic residues" evidence="1">
    <location>
        <begin position="305"/>
        <end position="325"/>
    </location>
</feature>
<dbReference type="AlphaFoldDB" id="C1MIS1"/>
<evidence type="ECO:0000256" key="1">
    <source>
        <dbReference type="SAM" id="MobiDB-lite"/>
    </source>
</evidence>
<organism evidence="4">
    <name type="scientific">Micromonas pusilla (strain CCMP1545)</name>
    <name type="common">Picoplanktonic green alga</name>
    <dbReference type="NCBI Taxonomy" id="564608"/>
    <lineage>
        <taxon>Eukaryota</taxon>
        <taxon>Viridiplantae</taxon>
        <taxon>Chlorophyta</taxon>
        <taxon>Mamiellophyceae</taxon>
        <taxon>Mamiellales</taxon>
        <taxon>Mamiellaceae</taxon>
        <taxon>Micromonas</taxon>
    </lineage>
</organism>
<dbReference type="eggNOG" id="ENOG502SD3H">
    <property type="taxonomic scope" value="Eukaryota"/>
</dbReference>
<feature type="region of interest" description="Disordered" evidence="1">
    <location>
        <begin position="293"/>
        <end position="325"/>
    </location>
</feature>
<name>C1MIS1_MICPC</name>
<proteinExistence type="predicted"/>
<feature type="domain" description="Homologous recombination OB-fold protein OB-fold" evidence="2">
    <location>
        <begin position="95"/>
        <end position="178"/>
    </location>
</feature>
<reference evidence="3 4" key="1">
    <citation type="journal article" date="2009" name="Science">
        <title>Green evolution and dynamic adaptations revealed by genomes of the marine picoeukaryotes Micromonas.</title>
        <authorList>
            <person name="Worden A.Z."/>
            <person name="Lee J.H."/>
            <person name="Mock T."/>
            <person name="Rouze P."/>
            <person name="Simmons M.P."/>
            <person name="Aerts A.L."/>
            <person name="Allen A.E."/>
            <person name="Cuvelier M.L."/>
            <person name="Derelle E."/>
            <person name="Everett M.V."/>
            <person name="Foulon E."/>
            <person name="Grimwood J."/>
            <person name="Gundlach H."/>
            <person name="Henrissat B."/>
            <person name="Napoli C."/>
            <person name="McDonald S.M."/>
            <person name="Parker M.S."/>
            <person name="Rombauts S."/>
            <person name="Salamov A."/>
            <person name="Von Dassow P."/>
            <person name="Badger J.H."/>
            <person name="Coutinho P.M."/>
            <person name="Demir E."/>
            <person name="Dubchak I."/>
            <person name="Gentemann C."/>
            <person name="Eikrem W."/>
            <person name="Gready J.E."/>
            <person name="John U."/>
            <person name="Lanier W."/>
            <person name="Lindquist E.A."/>
            <person name="Lucas S."/>
            <person name="Mayer K.F."/>
            <person name="Moreau H."/>
            <person name="Not F."/>
            <person name="Otillar R."/>
            <person name="Panaud O."/>
            <person name="Pangilinan J."/>
            <person name="Paulsen I."/>
            <person name="Piegu B."/>
            <person name="Poliakov A."/>
            <person name="Robbens S."/>
            <person name="Schmutz J."/>
            <person name="Toulza E."/>
            <person name="Wyss T."/>
            <person name="Zelensky A."/>
            <person name="Zhou K."/>
            <person name="Armbrust E.V."/>
            <person name="Bhattacharya D."/>
            <person name="Goodenough U.W."/>
            <person name="Van de Peer Y."/>
            <person name="Grigoriev I.V."/>
        </authorList>
    </citation>
    <scope>NUCLEOTIDE SEQUENCE [LARGE SCALE GENOMIC DNA]</scope>
    <source>
        <strain evidence="3 4">CCMP1545</strain>
    </source>
</reference>
<dbReference type="GO" id="GO:0000725">
    <property type="term" value="P:recombinational repair"/>
    <property type="evidence" value="ECO:0007669"/>
    <property type="project" value="InterPro"/>
</dbReference>
<feature type="region of interest" description="Disordered" evidence="1">
    <location>
        <begin position="20"/>
        <end position="50"/>
    </location>
</feature>
<keyword evidence="4" id="KW-1185">Reference proteome</keyword>
<dbReference type="GeneID" id="9680736"/>
<feature type="region of interest" description="Disordered" evidence="1">
    <location>
        <begin position="358"/>
        <end position="400"/>
    </location>
</feature>
<dbReference type="OMA" id="NCAWILE"/>
<feature type="region of interest" description="Disordered" evidence="1">
    <location>
        <begin position="189"/>
        <end position="275"/>
    </location>
</feature>
<feature type="compositionally biased region" description="Gly residues" evidence="1">
    <location>
        <begin position="365"/>
        <end position="374"/>
    </location>
</feature>
<dbReference type="InterPro" id="IPR028045">
    <property type="entry name" value="HROB"/>
</dbReference>
<dbReference type="RefSeq" id="XP_003055181.1">
    <property type="nucleotide sequence ID" value="XM_003055135.1"/>
</dbReference>